<reference evidence="2" key="1">
    <citation type="submission" date="2011-04" db="EMBL/GenBank/DDBJ databases">
        <title>Evolution of plant cell wall degrading machinery underlies the functional diversity of forest fungi.</title>
        <authorList>
            <consortium name="US DOE Joint Genome Institute (JGI-PGF)"/>
            <person name="Eastwood D.C."/>
            <person name="Floudas D."/>
            <person name="Binder M."/>
            <person name="Majcherczyk A."/>
            <person name="Schneider P."/>
            <person name="Aerts A."/>
            <person name="Asiegbu F.O."/>
            <person name="Baker S.E."/>
            <person name="Barry K."/>
            <person name="Bendiksby M."/>
            <person name="Blumentritt M."/>
            <person name="Coutinho P.M."/>
            <person name="Cullen D."/>
            <person name="Cullen D."/>
            <person name="Gathman A."/>
            <person name="Goodell B."/>
            <person name="Henrissat B."/>
            <person name="Ihrmark K."/>
            <person name="Kauserud H."/>
            <person name="Kohler A."/>
            <person name="LaButti K."/>
            <person name="Lapidus A."/>
            <person name="Lavin J.L."/>
            <person name="Lee Y.-H."/>
            <person name="Lindquist E."/>
            <person name="Lilly W."/>
            <person name="Lucas S."/>
            <person name="Morin E."/>
            <person name="Murat C."/>
            <person name="Oguiza J.A."/>
            <person name="Park J."/>
            <person name="Pisabarro A.G."/>
            <person name="Riley R."/>
            <person name="Rosling A."/>
            <person name="Salamov A."/>
            <person name="Schmidt O."/>
            <person name="Schmutz J."/>
            <person name="Skrede I."/>
            <person name="Stenlid J."/>
            <person name="Wiebenga A."/>
            <person name="Xie X."/>
            <person name="Kues U."/>
            <person name="Hibbett D.S."/>
            <person name="Hoffmeister D."/>
            <person name="Hogberg N."/>
            <person name="Martin F."/>
            <person name="Grigoriev I.V."/>
            <person name="Watkinson S.C."/>
        </authorList>
    </citation>
    <scope>NUCLEOTIDE SEQUENCE</scope>
    <source>
        <strain evidence="2">S7.9</strain>
    </source>
</reference>
<feature type="compositionally biased region" description="Polar residues" evidence="1">
    <location>
        <begin position="8"/>
        <end position="17"/>
    </location>
</feature>
<dbReference type="Proteomes" id="UP000008064">
    <property type="component" value="Unassembled WGS sequence"/>
</dbReference>
<sequence length="222" mass="24801">MSEDQTSDDSLSFSNINEDTDYNPFIADGLFDPDYDPLADSNSSEFPSYTSSPIQLANTHRLKENLTGSPAAKVQAILDYMNSVGLDLPLFLDFLSWGDHESIIDTKIRYARTSLMVSAELPGILKRWHKPPHTKETHNSRAHGAQLVLKEFSLSCVADILEAELESIKDMCYCPPEDVSEEGLTSLYIEDILLKLRSPGFGGTPKFWALLQRLNKTAAQEK</sequence>
<dbReference type="HOGENOM" id="CLU_107264_0_0_1"/>
<dbReference type="OrthoDB" id="2678661at2759"/>
<dbReference type="KEGG" id="sla:SERLADRAFT_408838"/>
<name>F8P004_SERL9</name>
<dbReference type="AlphaFoldDB" id="F8P004"/>
<organism>
    <name type="scientific">Serpula lacrymans var. lacrymans (strain S7.9)</name>
    <name type="common">Dry rot fungus</name>
    <dbReference type="NCBI Taxonomy" id="578457"/>
    <lineage>
        <taxon>Eukaryota</taxon>
        <taxon>Fungi</taxon>
        <taxon>Dikarya</taxon>
        <taxon>Basidiomycota</taxon>
        <taxon>Agaricomycotina</taxon>
        <taxon>Agaricomycetes</taxon>
        <taxon>Agaricomycetidae</taxon>
        <taxon>Boletales</taxon>
        <taxon>Coniophorineae</taxon>
        <taxon>Serpulaceae</taxon>
        <taxon>Serpula</taxon>
    </lineage>
</organism>
<dbReference type="RefSeq" id="XP_007319193.1">
    <property type="nucleotide sequence ID" value="XM_007319131.1"/>
</dbReference>
<protein>
    <submittedName>
        <fullName evidence="2">Uncharacterized protein</fullName>
    </submittedName>
</protein>
<evidence type="ECO:0000256" key="1">
    <source>
        <dbReference type="SAM" id="MobiDB-lite"/>
    </source>
</evidence>
<evidence type="ECO:0000313" key="2">
    <source>
        <dbReference type="EMBL" id="EGO23431.1"/>
    </source>
</evidence>
<accession>F8P004</accession>
<proteinExistence type="predicted"/>
<feature type="region of interest" description="Disordered" evidence="1">
    <location>
        <begin position="1"/>
        <end position="22"/>
    </location>
</feature>
<gene>
    <name evidence="2" type="ORF">SERLADRAFT_408838</name>
</gene>
<dbReference type="EMBL" id="GL945435">
    <property type="protein sequence ID" value="EGO23431.1"/>
    <property type="molecule type" value="Genomic_DNA"/>
</dbReference>
<dbReference type="GeneID" id="18812779"/>